<name>A0A386HQT5_9BACT</name>
<dbReference type="KEGG" id="ark:D6B99_11320"/>
<dbReference type="OrthoDB" id="1436925at2"/>
<sequence>MKIGLNKIIVSVCILAMAVTACNSGTNANSAEKKAKMLSPLDSMMQKVMDGHDRSMGKMGHLLINHKAIDHKIDSLQKSSASNNAAEIAILQAANKRIDSATGDMNKWMESFDMEMDKMDSTAKVNYLQKNMLLIDSITNQMQQASAFSDSILAH</sequence>
<evidence type="ECO:0000313" key="3">
    <source>
        <dbReference type="Proteomes" id="UP000266118"/>
    </source>
</evidence>
<evidence type="ECO:0008006" key="4">
    <source>
        <dbReference type="Google" id="ProtNLM"/>
    </source>
</evidence>
<feature type="signal peptide" evidence="1">
    <location>
        <begin position="1"/>
        <end position="23"/>
    </location>
</feature>
<dbReference type="AlphaFoldDB" id="A0A386HQT5"/>
<keyword evidence="3" id="KW-1185">Reference proteome</keyword>
<keyword evidence="1" id="KW-0732">Signal</keyword>
<accession>A0A386HQT5</accession>
<reference evidence="2 3" key="1">
    <citation type="submission" date="2018-09" db="EMBL/GenBank/DDBJ databases">
        <title>Arachidicoccus sp. nov., a bacterium isolated from soil.</title>
        <authorList>
            <person name="Weon H.-Y."/>
            <person name="Kwon S.-W."/>
            <person name="Lee S.A."/>
        </authorList>
    </citation>
    <scope>NUCLEOTIDE SEQUENCE [LARGE SCALE GENOMIC DNA]</scope>
    <source>
        <strain evidence="2 3">KIS59-12</strain>
    </source>
</reference>
<dbReference type="Proteomes" id="UP000266118">
    <property type="component" value="Chromosome"/>
</dbReference>
<gene>
    <name evidence="2" type="ORF">D6B99_11320</name>
</gene>
<evidence type="ECO:0000256" key="1">
    <source>
        <dbReference type="SAM" id="SignalP"/>
    </source>
</evidence>
<organism evidence="2 3">
    <name type="scientific">Arachidicoccus soli</name>
    <dbReference type="NCBI Taxonomy" id="2341117"/>
    <lineage>
        <taxon>Bacteria</taxon>
        <taxon>Pseudomonadati</taxon>
        <taxon>Bacteroidota</taxon>
        <taxon>Chitinophagia</taxon>
        <taxon>Chitinophagales</taxon>
        <taxon>Chitinophagaceae</taxon>
        <taxon>Arachidicoccus</taxon>
    </lineage>
</organism>
<feature type="chain" id="PRO_5017326291" description="Viral A-type inclusion protein" evidence="1">
    <location>
        <begin position="24"/>
        <end position="155"/>
    </location>
</feature>
<proteinExistence type="predicted"/>
<protein>
    <recommendedName>
        <fullName evidence="4">Viral A-type inclusion protein</fullName>
    </recommendedName>
</protein>
<dbReference type="PROSITE" id="PS51257">
    <property type="entry name" value="PROKAR_LIPOPROTEIN"/>
    <property type="match status" value="1"/>
</dbReference>
<dbReference type="EMBL" id="CP032489">
    <property type="protein sequence ID" value="AYD48133.1"/>
    <property type="molecule type" value="Genomic_DNA"/>
</dbReference>
<dbReference type="RefSeq" id="WP_119988402.1">
    <property type="nucleotide sequence ID" value="NZ_CP032489.1"/>
</dbReference>
<evidence type="ECO:0000313" key="2">
    <source>
        <dbReference type="EMBL" id="AYD48133.1"/>
    </source>
</evidence>